<gene>
    <name evidence="2" type="ORF">TTHERM_000151709</name>
</gene>
<evidence type="ECO:0000313" key="3">
    <source>
        <dbReference type="Proteomes" id="UP000009168"/>
    </source>
</evidence>
<organism evidence="2 3">
    <name type="scientific">Tetrahymena thermophila (strain SB210)</name>
    <dbReference type="NCBI Taxonomy" id="312017"/>
    <lineage>
        <taxon>Eukaryota</taxon>
        <taxon>Sar</taxon>
        <taxon>Alveolata</taxon>
        <taxon>Ciliophora</taxon>
        <taxon>Intramacronucleata</taxon>
        <taxon>Oligohymenophorea</taxon>
        <taxon>Hymenostomatida</taxon>
        <taxon>Tetrahymenina</taxon>
        <taxon>Tetrahymenidae</taxon>
        <taxon>Tetrahymena</taxon>
    </lineage>
</organism>
<dbReference type="RefSeq" id="XP_012654449.1">
    <property type="nucleotide sequence ID" value="XM_012798995.1"/>
</dbReference>
<keyword evidence="1" id="KW-1133">Transmembrane helix</keyword>
<sequence>MKFLNYDLFSSEFYFNIEGQQKKRGTIPGFTLSLIAATTIVSYFFYLLYLYVNNQIDPKFRSQSFIVDERIDVSLTQDLVGFKFAYNSTMSIDTYQILQNKTFIVYVIQFFQYDNNATEMLYLDVIQCTNPQLQGFNCIDFSKANNYTLAFDNNNNIFSQLQINIYGCRDLDNIKTTVPNNCAAQSEINDVIDQINIFKRRHWAIYLNFYRNG</sequence>
<keyword evidence="1 2" id="KW-0812">Transmembrane</keyword>
<keyword evidence="3" id="KW-1185">Reference proteome</keyword>
<dbReference type="InParanoid" id="W7X6P9"/>
<feature type="transmembrane region" description="Helical" evidence="1">
    <location>
        <begin position="30"/>
        <end position="52"/>
    </location>
</feature>
<accession>W7X6P9</accession>
<dbReference type="EMBL" id="GG662603">
    <property type="protein sequence ID" value="EWS73052.1"/>
    <property type="molecule type" value="Genomic_DNA"/>
</dbReference>
<dbReference type="AlphaFoldDB" id="W7X6P9"/>
<dbReference type="GeneID" id="24437569"/>
<name>W7X6P9_TETTS</name>
<reference evidence="3" key="1">
    <citation type="journal article" date="2006" name="PLoS Biol.">
        <title>Macronuclear genome sequence of the ciliate Tetrahymena thermophila, a model eukaryote.</title>
        <authorList>
            <person name="Eisen J.A."/>
            <person name="Coyne R.S."/>
            <person name="Wu M."/>
            <person name="Wu D."/>
            <person name="Thiagarajan M."/>
            <person name="Wortman J.R."/>
            <person name="Badger J.H."/>
            <person name="Ren Q."/>
            <person name="Amedeo P."/>
            <person name="Jones K.M."/>
            <person name="Tallon L.J."/>
            <person name="Delcher A.L."/>
            <person name="Salzberg S.L."/>
            <person name="Silva J.C."/>
            <person name="Haas B.J."/>
            <person name="Majoros W.H."/>
            <person name="Farzad M."/>
            <person name="Carlton J.M."/>
            <person name="Smith R.K. Jr."/>
            <person name="Garg J."/>
            <person name="Pearlman R.E."/>
            <person name="Karrer K.M."/>
            <person name="Sun L."/>
            <person name="Manning G."/>
            <person name="Elde N.C."/>
            <person name="Turkewitz A.P."/>
            <person name="Asai D.J."/>
            <person name="Wilkes D.E."/>
            <person name="Wang Y."/>
            <person name="Cai H."/>
            <person name="Collins K."/>
            <person name="Stewart B.A."/>
            <person name="Lee S.R."/>
            <person name="Wilamowska K."/>
            <person name="Weinberg Z."/>
            <person name="Ruzzo W.L."/>
            <person name="Wloga D."/>
            <person name="Gaertig J."/>
            <person name="Frankel J."/>
            <person name="Tsao C.-C."/>
            <person name="Gorovsky M.A."/>
            <person name="Keeling P.J."/>
            <person name="Waller R.F."/>
            <person name="Patron N.J."/>
            <person name="Cherry J.M."/>
            <person name="Stover N.A."/>
            <person name="Krieger C.J."/>
            <person name="del Toro C."/>
            <person name="Ryder H.F."/>
            <person name="Williamson S.C."/>
            <person name="Barbeau R.A."/>
            <person name="Hamilton E.P."/>
            <person name="Orias E."/>
        </authorList>
    </citation>
    <scope>NUCLEOTIDE SEQUENCE [LARGE SCALE GENOMIC DNA]</scope>
    <source>
        <strain evidence="3">SB210</strain>
    </source>
</reference>
<keyword evidence="1" id="KW-0472">Membrane</keyword>
<evidence type="ECO:0000313" key="2">
    <source>
        <dbReference type="EMBL" id="EWS73052.1"/>
    </source>
</evidence>
<protein>
    <submittedName>
        <fullName evidence="2">Transmembrane protein, putative</fullName>
    </submittedName>
</protein>
<dbReference type="Proteomes" id="UP000009168">
    <property type="component" value="Unassembled WGS sequence"/>
</dbReference>
<evidence type="ECO:0000256" key="1">
    <source>
        <dbReference type="SAM" id="Phobius"/>
    </source>
</evidence>
<dbReference type="KEGG" id="tet:TTHERM_000151709"/>
<proteinExistence type="predicted"/>